<feature type="transmembrane region" description="Helical" evidence="6">
    <location>
        <begin position="336"/>
        <end position="357"/>
    </location>
</feature>
<keyword evidence="8" id="KW-1185">Reference proteome</keyword>
<sequence>MKPQTRGFFVRMFSGAVIDQALLSAGSLAVGLLLIRHASELQYGYFVLVTSMLMLMASLQSSFIGPAMIHRMTTLDREGRGRLTGAIYREQRRWSHLMVLVAGVGTVLLWGSGVLDRQTGPLVLVTICTAAAALRREFFRMVLLAYRRSAEVLRADTAYVVLLVGGVLATSLMPSPAMATTVLLGLAALVGGTLLKRLLRSREAWDMTGDHGILRRIAPVGAWAVTGAVIHWSYSHGYNYLVAGTLDVAAIAAIAATRLLLMPINLLSTGIGALMLPLASGWLHTLGPAAVLRRLSLFASGVAAGALVYLAVLWLTRDWIFATVLNKQFEHADTLLVLWSGVFVLMVMRDQLIYLLVARQRFRILAALSAVSAVLSLLVSYAGMQRFGVIGAPLGLLVGEALSLTGIVLLSLRELGRPAPVQICAAQ</sequence>
<comment type="subcellular location">
    <subcellularLocation>
        <location evidence="1">Cell membrane</location>
        <topology evidence="1">Multi-pass membrane protein</topology>
    </subcellularLocation>
</comment>
<evidence type="ECO:0000256" key="1">
    <source>
        <dbReference type="ARBA" id="ARBA00004651"/>
    </source>
</evidence>
<feature type="transmembrane region" description="Helical" evidence="6">
    <location>
        <begin position="364"/>
        <end position="384"/>
    </location>
</feature>
<evidence type="ECO:0000256" key="6">
    <source>
        <dbReference type="SAM" id="Phobius"/>
    </source>
</evidence>
<dbReference type="PANTHER" id="PTHR30250:SF11">
    <property type="entry name" value="O-ANTIGEN TRANSPORTER-RELATED"/>
    <property type="match status" value="1"/>
</dbReference>
<feature type="transmembrane region" description="Helical" evidence="6">
    <location>
        <begin position="178"/>
        <end position="195"/>
    </location>
</feature>
<dbReference type="RefSeq" id="WP_310236265.1">
    <property type="nucleotide sequence ID" value="NZ_JAVDWO010000009.1"/>
</dbReference>
<feature type="transmembrane region" description="Helical" evidence="6">
    <location>
        <begin position="118"/>
        <end position="134"/>
    </location>
</feature>
<evidence type="ECO:0000256" key="3">
    <source>
        <dbReference type="ARBA" id="ARBA00022692"/>
    </source>
</evidence>
<gene>
    <name evidence="7" type="ORF">J2W68_002463</name>
</gene>
<keyword evidence="5 6" id="KW-0472">Membrane</keyword>
<evidence type="ECO:0000313" key="8">
    <source>
        <dbReference type="Proteomes" id="UP001256588"/>
    </source>
</evidence>
<organism evidence="7 8">
    <name type="scientific">Luteimonas terrae</name>
    <dbReference type="NCBI Taxonomy" id="1530191"/>
    <lineage>
        <taxon>Bacteria</taxon>
        <taxon>Pseudomonadati</taxon>
        <taxon>Pseudomonadota</taxon>
        <taxon>Gammaproteobacteria</taxon>
        <taxon>Lysobacterales</taxon>
        <taxon>Lysobacteraceae</taxon>
        <taxon>Luteimonas</taxon>
    </lineage>
</organism>
<reference evidence="7 8" key="1">
    <citation type="submission" date="2023-07" db="EMBL/GenBank/DDBJ databases">
        <title>Sorghum-associated microbial communities from plants grown in Nebraska, USA.</title>
        <authorList>
            <person name="Schachtman D."/>
        </authorList>
    </citation>
    <scope>NUCLEOTIDE SEQUENCE [LARGE SCALE GENOMIC DNA]</scope>
    <source>
        <strain evidence="7 8">4099</strain>
    </source>
</reference>
<feature type="transmembrane region" description="Helical" evidence="6">
    <location>
        <begin position="155"/>
        <end position="172"/>
    </location>
</feature>
<feature type="transmembrane region" description="Helical" evidence="6">
    <location>
        <begin position="295"/>
        <end position="316"/>
    </location>
</feature>
<name>A0ABU1XY73_9GAMM</name>
<feature type="transmembrane region" description="Helical" evidence="6">
    <location>
        <begin position="45"/>
        <end position="73"/>
    </location>
</feature>
<feature type="transmembrane region" description="Helical" evidence="6">
    <location>
        <begin position="94"/>
        <end position="112"/>
    </location>
</feature>
<dbReference type="InterPro" id="IPR050833">
    <property type="entry name" value="Poly_Biosynth_Transport"/>
</dbReference>
<evidence type="ECO:0000256" key="5">
    <source>
        <dbReference type="ARBA" id="ARBA00023136"/>
    </source>
</evidence>
<feature type="transmembrane region" description="Helical" evidence="6">
    <location>
        <begin position="216"/>
        <end position="234"/>
    </location>
</feature>
<comment type="caution">
    <text evidence="7">The sequence shown here is derived from an EMBL/GenBank/DDBJ whole genome shotgun (WGS) entry which is preliminary data.</text>
</comment>
<protein>
    <submittedName>
        <fullName evidence="7">O-antigen/teichoic acid export membrane protein</fullName>
    </submittedName>
</protein>
<accession>A0ABU1XY73</accession>
<keyword evidence="4 6" id="KW-1133">Transmembrane helix</keyword>
<evidence type="ECO:0000256" key="2">
    <source>
        <dbReference type="ARBA" id="ARBA00022475"/>
    </source>
</evidence>
<dbReference type="Proteomes" id="UP001256588">
    <property type="component" value="Unassembled WGS sequence"/>
</dbReference>
<evidence type="ECO:0000313" key="7">
    <source>
        <dbReference type="EMBL" id="MDR7193726.1"/>
    </source>
</evidence>
<feature type="transmembrane region" description="Helical" evidence="6">
    <location>
        <begin position="21"/>
        <end position="39"/>
    </location>
</feature>
<keyword evidence="3 6" id="KW-0812">Transmembrane</keyword>
<proteinExistence type="predicted"/>
<dbReference type="EMBL" id="JAVDWO010000009">
    <property type="protein sequence ID" value="MDR7193726.1"/>
    <property type="molecule type" value="Genomic_DNA"/>
</dbReference>
<evidence type="ECO:0000256" key="4">
    <source>
        <dbReference type="ARBA" id="ARBA00022989"/>
    </source>
</evidence>
<feature type="transmembrane region" description="Helical" evidence="6">
    <location>
        <begin position="390"/>
        <end position="412"/>
    </location>
</feature>
<keyword evidence="2" id="KW-1003">Cell membrane</keyword>
<dbReference type="PANTHER" id="PTHR30250">
    <property type="entry name" value="PST FAMILY PREDICTED COLANIC ACID TRANSPORTER"/>
    <property type="match status" value="1"/>
</dbReference>